<dbReference type="InterPro" id="IPR001932">
    <property type="entry name" value="PPM-type_phosphatase-like_dom"/>
</dbReference>
<dbReference type="Pfam" id="PF00672">
    <property type="entry name" value="HAMP"/>
    <property type="match status" value="1"/>
</dbReference>
<dbReference type="SUPFAM" id="SSF158472">
    <property type="entry name" value="HAMP domain-like"/>
    <property type="match status" value="1"/>
</dbReference>
<dbReference type="CDD" id="cd06225">
    <property type="entry name" value="HAMP"/>
    <property type="match status" value="1"/>
</dbReference>
<evidence type="ECO:0000256" key="2">
    <source>
        <dbReference type="SAM" id="Phobius"/>
    </source>
</evidence>
<dbReference type="Gene3D" id="3.60.40.10">
    <property type="entry name" value="PPM-type phosphatase domain"/>
    <property type="match status" value="1"/>
</dbReference>
<evidence type="ECO:0000259" key="3">
    <source>
        <dbReference type="PROSITE" id="PS50885"/>
    </source>
</evidence>
<gene>
    <name evidence="4" type="ORF">DI564_10920</name>
</gene>
<keyword evidence="1" id="KW-0378">Hydrolase</keyword>
<keyword evidence="2" id="KW-0812">Transmembrane</keyword>
<dbReference type="SMART" id="SM00304">
    <property type="entry name" value="HAMP"/>
    <property type="match status" value="1"/>
</dbReference>
<organism evidence="4 5">
    <name type="scientific">Rhodanobacter denitrificans</name>
    <dbReference type="NCBI Taxonomy" id="666685"/>
    <lineage>
        <taxon>Bacteria</taxon>
        <taxon>Pseudomonadati</taxon>
        <taxon>Pseudomonadota</taxon>
        <taxon>Gammaproteobacteria</taxon>
        <taxon>Lysobacterales</taxon>
        <taxon>Rhodanobacteraceae</taxon>
        <taxon>Rhodanobacter</taxon>
    </lineage>
</organism>
<evidence type="ECO:0000313" key="4">
    <source>
        <dbReference type="EMBL" id="PZQ14062.1"/>
    </source>
</evidence>
<keyword evidence="2" id="KW-1133">Transmembrane helix</keyword>
<feature type="domain" description="HAMP" evidence="3">
    <location>
        <begin position="363"/>
        <end position="415"/>
    </location>
</feature>
<dbReference type="GO" id="GO:0007165">
    <property type="term" value="P:signal transduction"/>
    <property type="evidence" value="ECO:0007669"/>
    <property type="project" value="InterPro"/>
</dbReference>
<dbReference type="Pfam" id="PF07228">
    <property type="entry name" value="SpoIIE"/>
    <property type="match status" value="1"/>
</dbReference>
<protein>
    <recommendedName>
        <fullName evidence="3">HAMP domain-containing protein</fullName>
    </recommendedName>
</protein>
<dbReference type="PROSITE" id="PS50885">
    <property type="entry name" value="HAMP"/>
    <property type="match status" value="1"/>
</dbReference>
<proteinExistence type="predicted"/>
<dbReference type="EMBL" id="QFPO01000008">
    <property type="protein sequence ID" value="PZQ14062.1"/>
    <property type="molecule type" value="Genomic_DNA"/>
</dbReference>
<dbReference type="InterPro" id="IPR003660">
    <property type="entry name" value="HAMP_dom"/>
</dbReference>
<dbReference type="Gene3D" id="6.10.340.10">
    <property type="match status" value="1"/>
</dbReference>
<dbReference type="PANTHER" id="PTHR43156">
    <property type="entry name" value="STAGE II SPORULATION PROTEIN E-RELATED"/>
    <property type="match status" value="1"/>
</dbReference>
<dbReference type="InterPro" id="IPR036457">
    <property type="entry name" value="PPM-type-like_dom_sf"/>
</dbReference>
<dbReference type="PANTHER" id="PTHR43156:SF9">
    <property type="entry name" value="HAMP DOMAIN-CONTAINING PROTEIN"/>
    <property type="match status" value="1"/>
</dbReference>
<name>A0A2W5KAI7_9GAMM</name>
<reference evidence="4 5" key="1">
    <citation type="submission" date="2017-08" db="EMBL/GenBank/DDBJ databases">
        <title>Infants hospitalized years apart are colonized by the same room-sourced microbial strains.</title>
        <authorList>
            <person name="Brooks B."/>
            <person name="Olm M.R."/>
            <person name="Firek B.A."/>
            <person name="Baker R."/>
            <person name="Thomas B.C."/>
            <person name="Morowitz M.J."/>
            <person name="Banfield J.F."/>
        </authorList>
    </citation>
    <scope>NUCLEOTIDE SEQUENCE [LARGE SCALE GENOMIC DNA]</scope>
    <source>
        <strain evidence="4">S2_005_003_R2_42</strain>
    </source>
</reference>
<feature type="transmembrane region" description="Helical" evidence="2">
    <location>
        <begin position="342"/>
        <end position="361"/>
    </location>
</feature>
<dbReference type="InterPro" id="IPR052016">
    <property type="entry name" value="Bact_Sigma-Reg"/>
</dbReference>
<dbReference type="AlphaFoldDB" id="A0A2W5KAI7"/>
<accession>A0A2W5KAI7</accession>
<dbReference type="SMART" id="SM00331">
    <property type="entry name" value="PP2C_SIG"/>
    <property type="match status" value="1"/>
</dbReference>
<keyword evidence="2" id="KW-0472">Membrane</keyword>
<dbReference type="GO" id="GO:0016020">
    <property type="term" value="C:membrane"/>
    <property type="evidence" value="ECO:0007669"/>
    <property type="project" value="InterPro"/>
</dbReference>
<dbReference type="GO" id="GO:0016791">
    <property type="term" value="F:phosphatase activity"/>
    <property type="evidence" value="ECO:0007669"/>
    <property type="project" value="TreeGrafter"/>
</dbReference>
<dbReference type="Proteomes" id="UP000249046">
    <property type="component" value="Unassembled WGS sequence"/>
</dbReference>
<feature type="transmembrane region" description="Helical" evidence="2">
    <location>
        <begin position="36"/>
        <end position="56"/>
    </location>
</feature>
<comment type="caution">
    <text evidence="4">The sequence shown here is derived from an EMBL/GenBank/DDBJ whole genome shotgun (WGS) entry which is preliminary data.</text>
</comment>
<evidence type="ECO:0000256" key="1">
    <source>
        <dbReference type="ARBA" id="ARBA00022801"/>
    </source>
</evidence>
<evidence type="ECO:0000313" key="5">
    <source>
        <dbReference type="Proteomes" id="UP000249046"/>
    </source>
</evidence>
<sequence>MVLPPQRRARGQRAAADAQAGAAVSAARFSSLRGRFLLLVVGVFLGVGALSVAGFLRVADGIIESLGAGYAKQYASQSRGRILARIQRELVLAQKLVASPLLRQWAADEENPELRRLALAELDSYRELFADHSYFFAIDRSRNYYFNNAENEFAGRELRYRLDPADPTLAWYFATIEKVDRFDLHVDNNPQLGVTKIWINAIVHGEDGAKLGVGGSGLDLSAFLREIVRSADPGVEVWLSDEGGTLQGHPDGALIESNATTRDERLRKTVYDLVSDPAERDRLRAALDALARTGQPGDAQLALTVEGRRRLAAISYLPEIRWATIVVVDPAEVVRLETFRPILIVLGVALLATILIVSWLLNRLVLARLARLTRHTREVASGNYATALAVDRPDEIGQLTASFNEMTATIGDYTHNLEDKVAARTDALQRANTLLEASNRKIMDSIEYARLIQAALLAKPAEFARLFDDGAVLWQPRDVVGGDFYALYADGEDGCLLAVGDCTGHGVPGACMTMAAKALLDRAVAERGMHDPAAILSDLNRGLRALLESGRGAGGDNGLDLALLHVAPGRRRATFAGAKLGLWIGEADGTLLALKGDRHSIGYRRTPADAAFTNQPVALRPGQRHYLFTDGILDQNGGERGFAVGRARLAEWLRDAQHQPLAALAATLAQRLADYRDGLAQRDDITLVAVSLDRISHPSRSSA</sequence>